<dbReference type="InterPro" id="IPR044550">
    <property type="entry name" value="WzxE"/>
</dbReference>
<keyword evidence="2" id="KW-1003">Cell membrane</keyword>
<organism evidence="7 8">
    <name type="scientific">Grimontia hollisae</name>
    <name type="common">Vibrio hollisae</name>
    <dbReference type="NCBI Taxonomy" id="673"/>
    <lineage>
        <taxon>Bacteria</taxon>
        <taxon>Pseudomonadati</taxon>
        <taxon>Pseudomonadota</taxon>
        <taxon>Gammaproteobacteria</taxon>
        <taxon>Vibrionales</taxon>
        <taxon>Vibrionaceae</taxon>
        <taxon>Grimontia</taxon>
    </lineage>
</organism>
<dbReference type="Proteomes" id="UP000254512">
    <property type="component" value="Unassembled WGS sequence"/>
</dbReference>
<feature type="transmembrane region" description="Helical" evidence="6">
    <location>
        <begin position="257"/>
        <end position="276"/>
    </location>
</feature>
<evidence type="ECO:0000256" key="5">
    <source>
        <dbReference type="ARBA" id="ARBA00023136"/>
    </source>
</evidence>
<evidence type="ECO:0000256" key="4">
    <source>
        <dbReference type="ARBA" id="ARBA00022989"/>
    </source>
</evidence>
<accession>A0A377HMD5</accession>
<dbReference type="InterPro" id="IPR002797">
    <property type="entry name" value="Polysacc_synth"/>
</dbReference>
<dbReference type="GO" id="GO:0005886">
    <property type="term" value="C:plasma membrane"/>
    <property type="evidence" value="ECO:0007669"/>
    <property type="project" value="UniProtKB-SubCell"/>
</dbReference>
<protein>
    <submittedName>
        <fullName evidence="7">O-antigen translocase</fullName>
    </submittedName>
</protein>
<feature type="transmembrane region" description="Helical" evidence="6">
    <location>
        <begin position="176"/>
        <end position="195"/>
    </location>
</feature>
<feature type="transmembrane region" description="Helical" evidence="6">
    <location>
        <begin position="45"/>
        <end position="66"/>
    </location>
</feature>
<dbReference type="InterPro" id="IPR050833">
    <property type="entry name" value="Poly_Biosynth_Transport"/>
</dbReference>
<keyword evidence="5 6" id="KW-0472">Membrane</keyword>
<feature type="transmembrane region" description="Helical" evidence="6">
    <location>
        <begin position="394"/>
        <end position="413"/>
    </location>
</feature>
<reference evidence="7 8" key="1">
    <citation type="submission" date="2018-06" db="EMBL/GenBank/DDBJ databases">
        <authorList>
            <consortium name="Pathogen Informatics"/>
            <person name="Doyle S."/>
        </authorList>
    </citation>
    <scope>NUCLEOTIDE SEQUENCE [LARGE SCALE GENOMIC DNA]</scope>
    <source>
        <strain evidence="7 8">NCTC11645</strain>
    </source>
</reference>
<dbReference type="CDD" id="cd13125">
    <property type="entry name" value="MATE_like_10"/>
    <property type="match status" value="1"/>
</dbReference>
<feature type="transmembrane region" description="Helical" evidence="6">
    <location>
        <begin position="148"/>
        <end position="170"/>
    </location>
</feature>
<proteinExistence type="predicted"/>
<feature type="transmembrane region" description="Helical" evidence="6">
    <location>
        <begin position="216"/>
        <end position="237"/>
    </location>
</feature>
<dbReference type="EMBL" id="UGHD01000002">
    <property type="protein sequence ID" value="STO56905.1"/>
    <property type="molecule type" value="Genomic_DNA"/>
</dbReference>
<keyword evidence="4 6" id="KW-1133">Transmembrane helix</keyword>
<feature type="transmembrane region" description="Helical" evidence="6">
    <location>
        <begin position="113"/>
        <end position="136"/>
    </location>
</feature>
<evidence type="ECO:0000256" key="3">
    <source>
        <dbReference type="ARBA" id="ARBA00022692"/>
    </source>
</evidence>
<dbReference type="GO" id="GO:0009246">
    <property type="term" value="P:enterobacterial common antigen biosynthetic process"/>
    <property type="evidence" value="ECO:0007669"/>
    <property type="project" value="InterPro"/>
</dbReference>
<feature type="transmembrane region" description="Helical" evidence="6">
    <location>
        <begin position="334"/>
        <end position="355"/>
    </location>
</feature>
<dbReference type="Pfam" id="PF01943">
    <property type="entry name" value="Polysacc_synt"/>
    <property type="match status" value="1"/>
</dbReference>
<feature type="transmembrane region" description="Helical" evidence="6">
    <location>
        <begin position="78"/>
        <end position="101"/>
    </location>
</feature>
<evidence type="ECO:0000256" key="6">
    <source>
        <dbReference type="SAM" id="Phobius"/>
    </source>
</evidence>
<comment type="subcellular location">
    <subcellularLocation>
        <location evidence="1">Cell membrane</location>
        <topology evidence="1">Multi-pass membrane protein</topology>
    </subcellularLocation>
</comment>
<feature type="transmembrane region" description="Helical" evidence="6">
    <location>
        <begin position="362"/>
        <end position="382"/>
    </location>
</feature>
<evidence type="ECO:0000313" key="8">
    <source>
        <dbReference type="Proteomes" id="UP000254512"/>
    </source>
</evidence>
<feature type="transmembrane region" description="Helical" evidence="6">
    <location>
        <begin position="296"/>
        <end position="314"/>
    </location>
</feature>
<dbReference type="RefSeq" id="WP_115659559.1">
    <property type="nucleotide sequence ID" value="NZ_UGHD01000002.1"/>
</dbReference>
<evidence type="ECO:0000256" key="2">
    <source>
        <dbReference type="ARBA" id="ARBA00022475"/>
    </source>
</evidence>
<dbReference type="AlphaFoldDB" id="A0A377HMD5"/>
<gene>
    <name evidence="7" type="primary">wzxE</name>
    <name evidence="7" type="ORF">NCTC11645_01280</name>
</gene>
<evidence type="ECO:0000313" key="7">
    <source>
        <dbReference type="EMBL" id="STO56905.1"/>
    </source>
</evidence>
<dbReference type="PANTHER" id="PTHR30250">
    <property type="entry name" value="PST FAMILY PREDICTED COLANIC ACID TRANSPORTER"/>
    <property type="match status" value="1"/>
</dbReference>
<sequence length="419" mass="47821">MRLLKTASLSILSTVFKITTALVVNKMMSIMIGPTGLALIGQFQNFIQITNTIGTVGFGSGIVSLTSKHRKNCAELEILWSTTLTCVLFVTSVTSIIIILFNNEFSYLVFGDSSYRFVFIILSVVIFFNNINLIFLSIINGLKKIKRYVLLLILQSIYSFITSIVLIFYFKIDGALTSLAISQLFIFTLSTKTFIRIVKRSNISIKLGVNKNFLKKILSFSGMALTSAIMGPLSLFFVRNYLGENLNWSYAGYWQSIWYISSMYLMLVTGVLSTYFLPKLSETDNKNSIKEEIIKILIFIIPASSFSLLIIYFFREYLVTALFSKDFLIMLPLFKWQLIGDCLKVISYVFSYFLIAKSKTIIFIFLEFFYFLTFSILTIYLVDLNGLIGTTYAYAFSNLLYMLVMIVVTKKLLITRSFN</sequence>
<dbReference type="PANTHER" id="PTHR30250:SF30">
    <property type="entry name" value="LIPID III FLIPPASE"/>
    <property type="match status" value="1"/>
</dbReference>
<evidence type="ECO:0000256" key="1">
    <source>
        <dbReference type="ARBA" id="ARBA00004651"/>
    </source>
</evidence>
<name>A0A377HMD5_GRIHO</name>
<keyword evidence="3 6" id="KW-0812">Transmembrane</keyword>